<dbReference type="Gene3D" id="3.40.50.1820">
    <property type="entry name" value="alpha/beta hydrolase"/>
    <property type="match status" value="1"/>
</dbReference>
<proteinExistence type="predicted"/>
<dbReference type="Pfam" id="PF12697">
    <property type="entry name" value="Abhydrolase_6"/>
    <property type="match status" value="1"/>
</dbReference>
<evidence type="ECO:0000259" key="1">
    <source>
        <dbReference type="Pfam" id="PF12697"/>
    </source>
</evidence>
<dbReference type="SUPFAM" id="SSF53474">
    <property type="entry name" value="alpha/beta-Hydrolases"/>
    <property type="match status" value="1"/>
</dbReference>
<sequence length="214" mass="24008">MKKVYFISGLGADQRVFSNLELPNVEAIYIDWVKPSEDDTMTTYATKLLPQIDTTVPVTILGLSFGGMLAVELSHLIEGSQTILLSTAVTASAIPLRYKLLGKWKVPDKVPFSLIRKANALTYHFFGIKTARHQALLKDVLLDTDEFFFRWAIEAILNWENEIVPLHVTQIHGTKDHILPLVETPNLIQVEGGGHFMVLEQADLVTEVLKRILS</sequence>
<dbReference type="EMBL" id="CACVAQ010000311">
    <property type="protein sequence ID" value="CAA6822217.1"/>
    <property type="molecule type" value="Genomic_DNA"/>
</dbReference>
<name>A0A6S6TVT3_9BACT</name>
<organism evidence="2">
    <name type="scientific">uncultured Aureispira sp</name>
    <dbReference type="NCBI Taxonomy" id="1331704"/>
    <lineage>
        <taxon>Bacteria</taxon>
        <taxon>Pseudomonadati</taxon>
        <taxon>Bacteroidota</taxon>
        <taxon>Saprospiria</taxon>
        <taxon>Saprospirales</taxon>
        <taxon>Saprospiraceae</taxon>
        <taxon>Aureispira</taxon>
        <taxon>environmental samples</taxon>
    </lineage>
</organism>
<evidence type="ECO:0000313" key="2">
    <source>
        <dbReference type="EMBL" id="CAA6822217.1"/>
    </source>
</evidence>
<dbReference type="AlphaFoldDB" id="A0A6S6TVT3"/>
<feature type="domain" description="AB hydrolase-1" evidence="1">
    <location>
        <begin position="49"/>
        <end position="206"/>
    </location>
</feature>
<dbReference type="InterPro" id="IPR000073">
    <property type="entry name" value="AB_hydrolase_1"/>
</dbReference>
<dbReference type="InterPro" id="IPR029058">
    <property type="entry name" value="AB_hydrolase_fold"/>
</dbReference>
<reference evidence="2" key="1">
    <citation type="submission" date="2020-01" db="EMBL/GenBank/DDBJ databases">
        <authorList>
            <person name="Meier V. D."/>
            <person name="Meier V D."/>
        </authorList>
    </citation>
    <scope>NUCLEOTIDE SEQUENCE</scope>
    <source>
        <strain evidence="2">HLG_WM_MAG_10</strain>
    </source>
</reference>
<accession>A0A6S6TVT3</accession>
<protein>
    <recommendedName>
        <fullName evidence="1">AB hydrolase-1 domain-containing protein</fullName>
    </recommendedName>
</protein>
<gene>
    <name evidence="2" type="ORF">HELGO_WM46277</name>
</gene>